<dbReference type="Ensembl" id="ENSSSUT00005038294.1">
    <property type="protein sequence ID" value="ENSSSUP00005033587.1"/>
    <property type="gene ID" value="ENSSSUG00005021550.1"/>
</dbReference>
<dbReference type="Proteomes" id="UP000472268">
    <property type="component" value="Chromosome 16"/>
</dbReference>
<evidence type="ECO:0000256" key="5">
    <source>
        <dbReference type="ARBA" id="ARBA00022692"/>
    </source>
</evidence>
<proteinExistence type="inferred from homology"/>
<dbReference type="Pfam" id="PF21203">
    <property type="entry name" value="ECM10"/>
    <property type="match status" value="1"/>
</dbReference>
<dbReference type="PANTHER" id="PTHR21397">
    <property type="entry name" value="CHROMATIN COMPLEXES SUBUNIT BAP18-RELATED"/>
    <property type="match status" value="1"/>
</dbReference>
<evidence type="ECO:0000256" key="7">
    <source>
        <dbReference type="ARBA" id="ARBA00022824"/>
    </source>
</evidence>
<evidence type="ECO:0000256" key="1">
    <source>
        <dbReference type="ARBA" id="ARBA00004115"/>
    </source>
</evidence>
<gene>
    <name evidence="12" type="primary">EMC10</name>
</gene>
<comment type="subcellular location">
    <subcellularLocation>
        <location evidence="1">Endoplasmic reticulum membrane</location>
        <topology evidence="1">Single-pass type I membrane protein</topology>
    </subcellularLocation>
</comment>
<protein>
    <recommendedName>
        <fullName evidence="4">ER membrane protein complex subunit 10</fullName>
    </recommendedName>
</protein>
<keyword evidence="9" id="KW-0472">Membrane</keyword>
<reference evidence="12 13" key="1">
    <citation type="submission" date="2019-05" db="EMBL/GenBank/DDBJ databases">
        <title>A Chromosome-scale Meerkat (S. suricatta) Genome Assembly.</title>
        <authorList>
            <person name="Dudchenko O."/>
            <person name="Lieberman Aiden E."/>
            <person name="Tung J."/>
            <person name="Barreiro L.B."/>
            <person name="Clutton-Brock T.H."/>
        </authorList>
    </citation>
    <scope>NUCLEOTIDE SEQUENCE [LARGE SCALE GENOMIC DNA]</scope>
</reference>
<reference evidence="12" key="3">
    <citation type="submission" date="2025-09" db="UniProtKB">
        <authorList>
            <consortium name="Ensembl"/>
        </authorList>
    </citation>
    <scope>IDENTIFICATION</scope>
</reference>
<feature type="region of interest" description="Disordered" evidence="10">
    <location>
        <begin position="407"/>
        <end position="441"/>
    </location>
</feature>
<evidence type="ECO:0000256" key="11">
    <source>
        <dbReference type="SAM" id="SignalP"/>
    </source>
</evidence>
<dbReference type="AlphaFoldDB" id="A0A673VII7"/>
<evidence type="ECO:0000313" key="12">
    <source>
        <dbReference type="Ensembl" id="ENSSSUP00005033587.1"/>
    </source>
</evidence>
<dbReference type="CDD" id="cd22209">
    <property type="entry name" value="EMC10"/>
    <property type="match status" value="1"/>
</dbReference>
<accession>A0A673VII7</accession>
<keyword evidence="6 11" id="KW-0732">Signal</keyword>
<dbReference type="PANTHER" id="PTHR21397:SF4">
    <property type="entry name" value="ER MEMBRANE PROTEIN COMPLEX SUBUNIT 10"/>
    <property type="match status" value="1"/>
</dbReference>
<comment type="subunit">
    <text evidence="3">Component of the ER membrane protein complex (EMC).</text>
</comment>
<keyword evidence="7" id="KW-0256">Endoplasmic reticulum</keyword>
<evidence type="ECO:0000256" key="9">
    <source>
        <dbReference type="ARBA" id="ARBA00023136"/>
    </source>
</evidence>
<feature type="compositionally biased region" description="Gly residues" evidence="10">
    <location>
        <begin position="407"/>
        <end position="433"/>
    </location>
</feature>
<reference evidence="12" key="2">
    <citation type="submission" date="2025-08" db="UniProtKB">
        <authorList>
            <consortium name="Ensembl"/>
        </authorList>
    </citation>
    <scope>IDENTIFICATION</scope>
</reference>
<dbReference type="GO" id="GO:0072546">
    <property type="term" value="C:EMC complex"/>
    <property type="evidence" value="ECO:0007669"/>
    <property type="project" value="TreeGrafter"/>
</dbReference>
<evidence type="ECO:0000256" key="3">
    <source>
        <dbReference type="ARBA" id="ARBA00011276"/>
    </source>
</evidence>
<evidence type="ECO:0000256" key="8">
    <source>
        <dbReference type="ARBA" id="ARBA00022989"/>
    </source>
</evidence>
<name>A0A673VII7_SURSU</name>
<evidence type="ECO:0000256" key="2">
    <source>
        <dbReference type="ARBA" id="ARBA00007695"/>
    </source>
</evidence>
<evidence type="ECO:0000256" key="10">
    <source>
        <dbReference type="SAM" id="MobiDB-lite"/>
    </source>
</evidence>
<comment type="similarity">
    <text evidence="2">Belongs to the EMC10 family.</text>
</comment>
<sequence length="455" mass="47688">MAAAGAVATRLLLLLLVAAAAPSRARGSGCRSGTALRGAGAEGREGEGCGTVGLLLEHSFEIDDSAHFRKRGSLLWNQQDGTLSLSQRQLNEEERGRLRDVAALNGLYRVRVPQRPGAPDGPEAGSYVSSFVPACSLVESHLSDQLTLHVDVAGNVVGMSVVTHPGGCRGHEVEDVDLELFNTSVQLQPPATAPGPETAAFIERLEMEQAQKAKNPQEQKSFFAKYVSGALPAPSPSHPRSPSALLSLPPCPPGLLCVGLACRLWARTPGTWAESRGLRSRVPCLCLARSWQRSRVSGPRGRRGSGSRHGPSSRGRRGTGSAGLEQERPVRRKCTEGCGQAGARSGRRPALGWRTRVGAGISMEQGDLGRRWVVRCFRKGHLGRRGYGWPCAGGWSGAGEGPGGRSWGHGDGGAVGWSPQGQGGGPGAGGGHCGWRVPSPTTLNVVPVGPPLVGQ</sequence>
<evidence type="ECO:0000256" key="6">
    <source>
        <dbReference type="ARBA" id="ARBA00022729"/>
    </source>
</evidence>
<keyword evidence="8" id="KW-1133">Transmembrane helix</keyword>
<feature type="region of interest" description="Disordered" evidence="10">
    <location>
        <begin position="296"/>
        <end position="347"/>
    </location>
</feature>
<feature type="signal peptide" evidence="11">
    <location>
        <begin position="1"/>
        <end position="27"/>
    </location>
</feature>
<feature type="chain" id="PRO_5025551307" description="ER membrane protein complex subunit 10" evidence="11">
    <location>
        <begin position="28"/>
        <end position="455"/>
    </location>
</feature>
<keyword evidence="5" id="KW-0812">Transmembrane</keyword>
<organism evidence="12 13">
    <name type="scientific">Suricata suricatta</name>
    <name type="common">Meerkat</name>
    <dbReference type="NCBI Taxonomy" id="37032"/>
    <lineage>
        <taxon>Eukaryota</taxon>
        <taxon>Metazoa</taxon>
        <taxon>Chordata</taxon>
        <taxon>Craniata</taxon>
        <taxon>Vertebrata</taxon>
        <taxon>Euteleostomi</taxon>
        <taxon>Mammalia</taxon>
        <taxon>Eutheria</taxon>
        <taxon>Laurasiatheria</taxon>
        <taxon>Carnivora</taxon>
        <taxon>Feliformia</taxon>
        <taxon>Herpestidae</taxon>
        <taxon>Suricata</taxon>
    </lineage>
</organism>
<keyword evidence="13" id="KW-1185">Reference proteome</keyword>
<evidence type="ECO:0000256" key="4">
    <source>
        <dbReference type="ARBA" id="ARBA00020105"/>
    </source>
</evidence>
<feature type="compositionally biased region" description="Basic and acidic residues" evidence="10">
    <location>
        <begin position="325"/>
        <end position="335"/>
    </location>
</feature>
<evidence type="ECO:0000313" key="13">
    <source>
        <dbReference type="Proteomes" id="UP000472268"/>
    </source>
</evidence>